<evidence type="ECO:0000313" key="2">
    <source>
        <dbReference type="Proteomes" id="UP000015559"/>
    </source>
</evidence>
<keyword evidence="2" id="KW-1185">Reference proteome</keyword>
<dbReference type="AlphaFoldDB" id="S6ABP8"/>
<dbReference type="HOGENOM" id="CLU_2025552_0_0_4"/>
<dbReference type="STRING" id="1163617.SCD_n01067"/>
<dbReference type="EMBL" id="AP013066">
    <property type="protein sequence ID" value="BAN34903.1"/>
    <property type="molecule type" value="Genomic_DNA"/>
</dbReference>
<sequence length="122" mass="13705">MGLFRILKSIVNTEVMGEEVVSTIEKMYAMSKRTSPSAEEHEILAEICINRMRARSGKQRSEEMEFAALSQSAAFTSLPSPINARALGLYILSQERPDIINQHPKFSAEFHRLMAGAFDPNM</sequence>
<name>S6ABP8_SULDS</name>
<reference evidence="1 2" key="1">
    <citation type="journal article" date="2012" name="Appl. Environ. Microbiol.">
        <title>Draft genome sequence of a psychrotolerant sulfur-oxidizing bacterium, Sulfuricella denitrificans skB26, and proteomic insights into cold adaptation.</title>
        <authorList>
            <person name="Watanabe T."/>
            <person name="Kojima H."/>
            <person name="Fukui M."/>
        </authorList>
    </citation>
    <scope>NUCLEOTIDE SEQUENCE [LARGE SCALE GENOMIC DNA]</scope>
    <source>
        <strain evidence="2">skB26</strain>
    </source>
</reference>
<proteinExistence type="predicted"/>
<dbReference type="RefSeq" id="WP_021035796.1">
    <property type="nucleotide sequence ID" value="NC_022357.1"/>
</dbReference>
<gene>
    <name evidence="1" type="ORF">SCD_n01067</name>
</gene>
<evidence type="ECO:0000313" key="1">
    <source>
        <dbReference type="EMBL" id="BAN34903.1"/>
    </source>
</evidence>
<accession>S6ABP8</accession>
<dbReference type="KEGG" id="sdr:SCD_n01067"/>
<protein>
    <submittedName>
        <fullName evidence="1">Uncharacterized protein</fullName>
    </submittedName>
</protein>
<organism evidence="1 2">
    <name type="scientific">Sulfuricella denitrificans (strain DSM 22764 / NBRC 105220 / skB26)</name>
    <dbReference type="NCBI Taxonomy" id="1163617"/>
    <lineage>
        <taxon>Bacteria</taxon>
        <taxon>Pseudomonadati</taxon>
        <taxon>Pseudomonadota</taxon>
        <taxon>Betaproteobacteria</taxon>
        <taxon>Nitrosomonadales</taxon>
        <taxon>Sulfuricellaceae</taxon>
        <taxon>Sulfuricella</taxon>
    </lineage>
</organism>
<dbReference type="Proteomes" id="UP000015559">
    <property type="component" value="Chromosome"/>
</dbReference>